<protein>
    <submittedName>
        <fullName evidence="1">Uncharacterized protein</fullName>
    </submittedName>
</protein>
<dbReference type="EMBL" id="FOCT01000003">
    <property type="protein sequence ID" value="SEN27033.1"/>
    <property type="molecule type" value="Genomic_DNA"/>
</dbReference>
<sequence length="91" mass="9940">MSMPGFTAGDALPRTTAIPFDYKPDWEYKPTGNNPTAGDNFCLSIFFSLQSMRTGPAILLSAARRGGALLYPAMQESIRHLSGGMKKLKTR</sequence>
<accession>A0A1H8F5G8</accession>
<dbReference type="AlphaFoldDB" id="A0A1H8F5G8"/>
<reference evidence="1 2" key="1">
    <citation type="submission" date="2016-10" db="EMBL/GenBank/DDBJ databases">
        <authorList>
            <person name="de Groot N.N."/>
        </authorList>
    </citation>
    <scope>NUCLEOTIDE SEQUENCE [LARGE SCALE GENOMIC DNA]</scope>
    <source>
        <strain evidence="1 2">Nl18</strain>
    </source>
</reference>
<name>A0A1H8F5G8_9PROT</name>
<organism evidence="1 2">
    <name type="scientific">Nitrosospira multiformis</name>
    <dbReference type="NCBI Taxonomy" id="1231"/>
    <lineage>
        <taxon>Bacteria</taxon>
        <taxon>Pseudomonadati</taxon>
        <taxon>Pseudomonadota</taxon>
        <taxon>Betaproteobacteria</taxon>
        <taxon>Nitrosomonadales</taxon>
        <taxon>Nitrosomonadaceae</taxon>
        <taxon>Nitrosospira</taxon>
    </lineage>
</organism>
<evidence type="ECO:0000313" key="1">
    <source>
        <dbReference type="EMBL" id="SEN27033.1"/>
    </source>
</evidence>
<evidence type="ECO:0000313" key="2">
    <source>
        <dbReference type="Proteomes" id="UP000183898"/>
    </source>
</evidence>
<dbReference type="Proteomes" id="UP000183898">
    <property type="component" value="Unassembled WGS sequence"/>
</dbReference>
<proteinExistence type="predicted"/>
<gene>
    <name evidence="1" type="ORF">SAMN05216404_103238</name>
</gene>